<evidence type="ECO:0008006" key="4">
    <source>
        <dbReference type="Google" id="ProtNLM"/>
    </source>
</evidence>
<evidence type="ECO:0000256" key="1">
    <source>
        <dbReference type="SAM" id="Phobius"/>
    </source>
</evidence>
<keyword evidence="1" id="KW-0812">Transmembrane</keyword>
<keyword evidence="1" id="KW-1133">Transmembrane helix</keyword>
<feature type="transmembrane region" description="Helical" evidence="1">
    <location>
        <begin position="7"/>
        <end position="26"/>
    </location>
</feature>
<accession>A0ABW5LR19</accession>
<keyword evidence="3" id="KW-1185">Reference proteome</keyword>
<protein>
    <recommendedName>
        <fullName evidence="4">tRNA_anti-like</fullName>
    </recommendedName>
</protein>
<keyword evidence="1" id="KW-0472">Membrane</keyword>
<dbReference type="EMBL" id="JBHULH010000003">
    <property type="protein sequence ID" value="MFD2567258.1"/>
    <property type="molecule type" value="Genomic_DNA"/>
</dbReference>
<reference evidence="3" key="1">
    <citation type="journal article" date="2019" name="Int. J. Syst. Evol. Microbiol.">
        <title>The Global Catalogue of Microorganisms (GCM) 10K type strain sequencing project: providing services to taxonomists for standard genome sequencing and annotation.</title>
        <authorList>
            <consortium name="The Broad Institute Genomics Platform"/>
            <consortium name="The Broad Institute Genome Sequencing Center for Infectious Disease"/>
            <person name="Wu L."/>
            <person name="Ma J."/>
        </authorList>
    </citation>
    <scope>NUCLEOTIDE SEQUENCE [LARGE SCALE GENOMIC DNA]</scope>
    <source>
        <strain evidence="3">KCTC 52127</strain>
    </source>
</reference>
<evidence type="ECO:0000313" key="2">
    <source>
        <dbReference type="EMBL" id="MFD2567258.1"/>
    </source>
</evidence>
<evidence type="ECO:0000313" key="3">
    <source>
        <dbReference type="Proteomes" id="UP001597508"/>
    </source>
</evidence>
<proteinExistence type="predicted"/>
<organism evidence="2 3">
    <name type="scientific">Pseudotenacibaculum haliotis</name>
    <dbReference type="NCBI Taxonomy" id="1862138"/>
    <lineage>
        <taxon>Bacteria</taxon>
        <taxon>Pseudomonadati</taxon>
        <taxon>Bacteroidota</taxon>
        <taxon>Flavobacteriia</taxon>
        <taxon>Flavobacteriales</taxon>
        <taxon>Flavobacteriaceae</taxon>
        <taxon>Pseudotenacibaculum</taxon>
    </lineage>
</organism>
<sequence length="127" mass="14299">MSKKSKIIIALLVIIAISVVVVYQYSMRPPTKIEAKKVDFTGTSDAFLSKVKEDFSVWQDKVVVLSGSITNNDGKGITLSSQIYCQFREDVDIKAIQNNQEIKIKGRVIGYDDLLEELKLDQCIIQQ</sequence>
<gene>
    <name evidence="2" type="ORF">ACFSRZ_07735</name>
</gene>
<dbReference type="Proteomes" id="UP001597508">
    <property type="component" value="Unassembled WGS sequence"/>
</dbReference>
<dbReference type="RefSeq" id="WP_379665966.1">
    <property type="nucleotide sequence ID" value="NZ_JBHULH010000003.1"/>
</dbReference>
<comment type="caution">
    <text evidence="2">The sequence shown here is derived from an EMBL/GenBank/DDBJ whole genome shotgun (WGS) entry which is preliminary data.</text>
</comment>
<name>A0ABW5LR19_9FLAO</name>